<dbReference type="EMBL" id="JACEEZ010005598">
    <property type="protein sequence ID" value="KAG0725515.1"/>
    <property type="molecule type" value="Genomic_DNA"/>
</dbReference>
<dbReference type="Proteomes" id="UP000770661">
    <property type="component" value="Unassembled WGS sequence"/>
</dbReference>
<dbReference type="AlphaFoldDB" id="A0A8J4YCI9"/>
<feature type="region of interest" description="Disordered" evidence="1">
    <location>
        <begin position="195"/>
        <end position="216"/>
    </location>
</feature>
<proteinExistence type="predicted"/>
<comment type="caution">
    <text evidence="2">The sequence shown here is derived from an EMBL/GenBank/DDBJ whole genome shotgun (WGS) entry which is preliminary data.</text>
</comment>
<evidence type="ECO:0000313" key="2">
    <source>
        <dbReference type="EMBL" id="KAG0725515.1"/>
    </source>
</evidence>
<reference evidence="2" key="1">
    <citation type="submission" date="2020-07" db="EMBL/GenBank/DDBJ databases">
        <title>The High-quality genome of the commercially important snow crab, Chionoecetes opilio.</title>
        <authorList>
            <person name="Jeong J.-H."/>
            <person name="Ryu S."/>
        </authorList>
    </citation>
    <scope>NUCLEOTIDE SEQUENCE</scope>
    <source>
        <strain evidence="2">MADBK_172401_WGS</strain>
        <tissue evidence="2">Digestive gland</tissue>
    </source>
</reference>
<accession>A0A8J4YCI9</accession>
<evidence type="ECO:0000313" key="3">
    <source>
        <dbReference type="Proteomes" id="UP000770661"/>
    </source>
</evidence>
<protein>
    <submittedName>
        <fullName evidence="2">Uncharacterized protein</fullName>
    </submittedName>
</protein>
<sequence>MELARTREISVWPARAAREGYGLNVQRQNLHEVPEFGSVHKLQFWNTYLDTKLHICHQEKQQPVLPSNNYRCKIKFTSPHEHRPGNKKLPTETFLALLGLISEALDLLSMVPPTPHPPTTHPTSCDILERCDCELTQNANESFPSKMWSCARKAKFAGFKRLSFVAVSNIGPYFWLSEGKPAEIKVNSKALRFSLSQDKERKHSKGKLQPKAKKKE</sequence>
<feature type="compositionally biased region" description="Basic residues" evidence="1">
    <location>
        <begin position="202"/>
        <end position="216"/>
    </location>
</feature>
<gene>
    <name evidence="2" type="ORF">GWK47_038523</name>
</gene>
<organism evidence="2 3">
    <name type="scientific">Chionoecetes opilio</name>
    <name type="common">Atlantic snow crab</name>
    <name type="synonym">Cancer opilio</name>
    <dbReference type="NCBI Taxonomy" id="41210"/>
    <lineage>
        <taxon>Eukaryota</taxon>
        <taxon>Metazoa</taxon>
        <taxon>Ecdysozoa</taxon>
        <taxon>Arthropoda</taxon>
        <taxon>Crustacea</taxon>
        <taxon>Multicrustacea</taxon>
        <taxon>Malacostraca</taxon>
        <taxon>Eumalacostraca</taxon>
        <taxon>Eucarida</taxon>
        <taxon>Decapoda</taxon>
        <taxon>Pleocyemata</taxon>
        <taxon>Brachyura</taxon>
        <taxon>Eubrachyura</taxon>
        <taxon>Majoidea</taxon>
        <taxon>Majidae</taxon>
        <taxon>Chionoecetes</taxon>
    </lineage>
</organism>
<evidence type="ECO:0000256" key="1">
    <source>
        <dbReference type="SAM" id="MobiDB-lite"/>
    </source>
</evidence>
<name>A0A8J4YCI9_CHIOP</name>
<keyword evidence="3" id="KW-1185">Reference proteome</keyword>